<protein>
    <recommendedName>
        <fullName evidence="4">NIF system FeS cluster assembly NifU N-terminal domain-containing protein</fullName>
    </recommendedName>
</protein>
<dbReference type="Gene3D" id="3.30.40.10">
    <property type="entry name" value="Zinc/RING finger domain, C3HC4 (zinc finger)"/>
    <property type="match status" value="1"/>
</dbReference>
<organism evidence="5 6">
    <name type="scientific">Polyplax serrata</name>
    <name type="common">Common mouse louse</name>
    <dbReference type="NCBI Taxonomy" id="468196"/>
    <lineage>
        <taxon>Eukaryota</taxon>
        <taxon>Metazoa</taxon>
        <taxon>Ecdysozoa</taxon>
        <taxon>Arthropoda</taxon>
        <taxon>Hexapoda</taxon>
        <taxon>Insecta</taxon>
        <taxon>Pterygota</taxon>
        <taxon>Neoptera</taxon>
        <taxon>Paraneoptera</taxon>
        <taxon>Psocodea</taxon>
        <taxon>Troctomorpha</taxon>
        <taxon>Phthiraptera</taxon>
        <taxon>Anoplura</taxon>
        <taxon>Polyplacidae</taxon>
        <taxon>Polyplax</taxon>
    </lineage>
</organism>
<dbReference type="NCBIfam" id="TIGR01999">
    <property type="entry name" value="iscU"/>
    <property type="match status" value="1"/>
</dbReference>
<accession>A0ABR1APE8</accession>
<dbReference type="PANTHER" id="PTHR10093">
    <property type="entry name" value="IRON-SULFUR CLUSTER ASSEMBLY ENZYME NIFU HOMOLOG"/>
    <property type="match status" value="1"/>
</dbReference>
<evidence type="ECO:0000259" key="4">
    <source>
        <dbReference type="Pfam" id="PF01592"/>
    </source>
</evidence>
<name>A0ABR1APE8_POLSC</name>
<feature type="compositionally biased region" description="Low complexity" evidence="3">
    <location>
        <begin position="24"/>
        <end position="40"/>
    </location>
</feature>
<sequence length="459" mass="50493">MSVKRAAEEDILTAQRYTRIRLASPSPTRSSSSDTESIHSCQGYETEFVKDTSDTSSSPAYNIEFEITEDNDKKKERYYFTDETDESEVAVIADLDSDVGSVTCDSLDLALLGDTSEENSTSPTSNSDVDPELPRNDYLDFEKCLLCQTDKKDISYPYCSTCFTWKKNLFPSRPKKHQKNIKKQHTSSILDLNPSRIGTINIEDGSITNTEQNTSSIEGVNTRGESSSSQGYYDDSGMGSSGPQLPEDVAVETIGNPSTAEPSTSNSRKLTLDMCRVCFVKPENGLFVHINIAHVYGCYTCAKKIWYHSGASVTYSLQLFFTQVIDHYENPRNVGSLDKNDKDVGTGLVGAPACGDVMKLQIKVDKNGKIIDAKFKTFGCGSAIASSSLATEWVKGKTVDEALKLKNTDIAKELSLPPVKLHCSMLAEDAIKAALSDYKIKQTSLKKEIEEKSKNASSE</sequence>
<evidence type="ECO:0000256" key="3">
    <source>
        <dbReference type="SAM" id="MobiDB-lite"/>
    </source>
</evidence>
<evidence type="ECO:0000256" key="1">
    <source>
        <dbReference type="ARBA" id="ARBA00006420"/>
    </source>
</evidence>
<proteinExistence type="inferred from homology"/>
<feature type="region of interest" description="Disordered" evidence="3">
    <location>
        <begin position="113"/>
        <end position="133"/>
    </location>
</feature>
<feature type="domain" description="NIF system FeS cluster assembly NifU N-terminal" evidence="4">
    <location>
        <begin position="323"/>
        <end position="443"/>
    </location>
</feature>
<dbReference type="InterPro" id="IPR013083">
    <property type="entry name" value="Znf_RING/FYVE/PHD"/>
</dbReference>
<evidence type="ECO:0000313" key="5">
    <source>
        <dbReference type="EMBL" id="KAK6624367.1"/>
    </source>
</evidence>
<gene>
    <name evidence="5" type="ORF">RUM44_011226</name>
</gene>
<dbReference type="EMBL" id="JAWJWF010000046">
    <property type="protein sequence ID" value="KAK6624367.1"/>
    <property type="molecule type" value="Genomic_DNA"/>
</dbReference>
<feature type="region of interest" description="Disordered" evidence="3">
    <location>
        <begin position="22"/>
        <end position="57"/>
    </location>
</feature>
<evidence type="ECO:0000313" key="6">
    <source>
        <dbReference type="Proteomes" id="UP001359485"/>
    </source>
</evidence>
<comment type="caution">
    <text evidence="5">The sequence shown here is derived from an EMBL/GenBank/DDBJ whole genome shotgun (WGS) entry which is preliminary data.</text>
</comment>
<dbReference type="CDD" id="cd06664">
    <property type="entry name" value="IscU_like"/>
    <property type="match status" value="1"/>
</dbReference>
<dbReference type="SUPFAM" id="SSF82649">
    <property type="entry name" value="SufE/NifU"/>
    <property type="match status" value="1"/>
</dbReference>
<comment type="similarity">
    <text evidence="1 2">Belongs to the NifU family.</text>
</comment>
<feature type="compositionally biased region" description="Polar residues" evidence="3">
    <location>
        <begin position="206"/>
        <end position="219"/>
    </location>
</feature>
<dbReference type="Pfam" id="PF01592">
    <property type="entry name" value="NifU_N"/>
    <property type="match status" value="1"/>
</dbReference>
<dbReference type="Gene3D" id="3.90.1010.10">
    <property type="match status" value="1"/>
</dbReference>
<dbReference type="InterPro" id="IPR002871">
    <property type="entry name" value="NIF_FeS_clus_asmbl_NifU_N"/>
</dbReference>
<keyword evidence="6" id="KW-1185">Reference proteome</keyword>
<dbReference type="Proteomes" id="UP001359485">
    <property type="component" value="Unassembled WGS sequence"/>
</dbReference>
<dbReference type="InterPro" id="IPR011339">
    <property type="entry name" value="ISCU"/>
</dbReference>
<feature type="compositionally biased region" description="Low complexity" evidence="3">
    <location>
        <begin position="118"/>
        <end position="127"/>
    </location>
</feature>
<reference evidence="5 6" key="1">
    <citation type="submission" date="2023-09" db="EMBL/GenBank/DDBJ databases">
        <title>Genomes of two closely related lineages of the louse Polyplax serrata with different host specificities.</title>
        <authorList>
            <person name="Martinu J."/>
            <person name="Tarabai H."/>
            <person name="Stefka J."/>
            <person name="Hypsa V."/>
        </authorList>
    </citation>
    <scope>NUCLEOTIDE SEQUENCE [LARGE SCALE GENOMIC DNA]</scope>
    <source>
        <strain evidence="5">98ZLc_SE</strain>
    </source>
</reference>
<evidence type="ECO:0000256" key="2">
    <source>
        <dbReference type="RuleBase" id="RU362089"/>
    </source>
</evidence>
<feature type="compositionally biased region" description="Low complexity" evidence="3">
    <location>
        <begin position="224"/>
        <end position="242"/>
    </location>
</feature>
<feature type="region of interest" description="Disordered" evidence="3">
    <location>
        <begin position="206"/>
        <end position="243"/>
    </location>
</feature>